<reference evidence="6" key="1">
    <citation type="journal article" date="2021" name="Front. Plant Sci.">
        <title>Chromosome-Scale Genome Assembly for Chinese Sour Jujube and Insights Into Its Genome Evolution and Domestication Signature.</title>
        <authorList>
            <person name="Shen L.-Y."/>
            <person name="Luo H."/>
            <person name="Wang X.-L."/>
            <person name="Wang X.-M."/>
            <person name="Qiu X.-J."/>
            <person name="Liu H."/>
            <person name="Zhou S.-S."/>
            <person name="Jia K.-H."/>
            <person name="Nie S."/>
            <person name="Bao Y.-T."/>
            <person name="Zhang R.-G."/>
            <person name="Yun Q.-Z."/>
            <person name="Chai Y.-H."/>
            <person name="Lu J.-Y."/>
            <person name="Li Y."/>
            <person name="Zhao S.-W."/>
            <person name="Mao J.-F."/>
            <person name="Jia S.-G."/>
            <person name="Mao Y.-M."/>
        </authorList>
    </citation>
    <scope>NUCLEOTIDE SEQUENCE</scope>
    <source>
        <strain evidence="6">AT0</strain>
        <tissue evidence="6">Leaf</tissue>
    </source>
</reference>
<keyword evidence="3 5" id="KW-1133">Transmembrane helix</keyword>
<comment type="subcellular location">
    <subcellularLocation>
        <location evidence="1">Membrane</location>
        <topology evidence="1">Multi-pass membrane protein</topology>
    </subcellularLocation>
</comment>
<evidence type="ECO:0000256" key="3">
    <source>
        <dbReference type="ARBA" id="ARBA00022989"/>
    </source>
</evidence>
<dbReference type="AlphaFoldDB" id="A0A978VNW6"/>
<dbReference type="GO" id="GO:0022857">
    <property type="term" value="F:transmembrane transporter activity"/>
    <property type="evidence" value="ECO:0007669"/>
    <property type="project" value="InterPro"/>
</dbReference>
<evidence type="ECO:0000256" key="4">
    <source>
        <dbReference type="ARBA" id="ARBA00023136"/>
    </source>
</evidence>
<evidence type="ECO:0000313" key="6">
    <source>
        <dbReference type="EMBL" id="KAH7537241.1"/>
    </source>
</evidence>
<organism evidence="6 7">
    <name type="scientific">Ziziphus jujuba var. spinosa</name>
    <dbReference type="NCBI Taxonomy" id="714518"/>
    <lineage>
        <taxon>Eukaryota</taxon>
        <taxon>Viridiplantae</taxon>
        <taxon>Streptophyta</taxon>
        <taxon>Embryophyta</taxon>
        <taxon>Tracheophyta</taxon>
        <taxon>Spermatophyta</taxon>
        <taxon>Magnoliopsida</taxon>
        <taxon>eudicotyledons</taxon>
        <taxon>Gunneridae</taxon>
        <taxon>Pentapetalae</taxon>
        <taxon>rosids</taxon>
        <taxon>fabids</taxon>
        <taxon>Rosales</taxon>
        <taxon>Rhamnaceae</taxon>
        <taxon>Paliureae</taxon>
        <taxon>Ziziphus</taxon>
    </lineage>
</organism>
<dbReference type="GO" id="GO:0016020">
    <property type="term" value="C:membrane"/>
    <property type="evidence" value="ECO:0007669"/>
    <property type="project" value="InterPro"/>
</dbReference>
<evidence type="ECO:0000256" key="1">
    <source>
        <dbReference type="ARBA" id="ARBA00004141"/>
    </source>
</evidence>
<evidence type="ECO:0000313" key="7">
    <source>
        <dbReference type="Proteomes" id="UP000813462"/>
    </source>
</evidence>
<dbReference type="EMBL" id="JAEACU010000003">
    <property type="protein sequence ID" value="KAH7537241.1"/>
    <property type="molecule type" value="Genomic_DNA"/>
</dbReference>
<name>A0A978VNW6_ZIZJJ</name>
<accession>A0A978VNW6</accession>
<keyword evidence="4 5" id="KW-0472">Membrane</keyword>
<evidence type="ECO:0000256" key="2">
    <source>
        <dbReference type="ARBA" id="ARBA00022692"/>
    </source>
</evidence>
<gene>
    <name evidence="6" type="ORF">FEM48_Zijuj03G0072100</name>
</gene>
<proteinExistence type="predicted"/>
<dbReference type="InterPro" id="IPR030184">
    <property type="entry name" value="WAT1-related"/>
</dbReference>
<dbReference type="SUPFAM" id="SSF103481">
    <property type="entry name" value="Multidrug resistance efflux transporter EmrE"/>
    <property type="match status" value="1"/>
</dbReference>
<feature type="transmembrane region" description="Helical" evidence="5">
    <location>
        <begin position="109"/>
        <end position="128"/>
    </location>
</feature>
<dbReference type="PANTHER" id="PTHR31218">
    <property type="entry name" value="WAT1-RELATED PROTEIN"/>
    <property type="match status" value="1"/>
</dbReference>
<feature type="transmembrane region" description="Helical" evidence="5">
    <location>
        <begin position="26"/>
        <end position="45"/>
    </location>
</feature>
<dbReference type="InterPro" id="IPR037185">
    <property type="entry name" value="EmrE-like"/>
</dbReference>
<evidence type="ECO:0008006" key="8">
    <source>
        <dbReference type="Google" id="ProtNLM"/>
    </source>
</evidence>
<protein>
    <recommendedName>
        <fullName evidence="8">WAT1-related protein</fullName>
    </recommendedName>
</protein>
<evidence type="ECO:0000256" key="5">
    <source>
        <dbReference type="SAM" id="Phobius"/>
    </source>
</evidence>
<dbReference type="Proteomes" id="UP000813462">
    <property type="component" value="Unassembled WGS sequence"/>
</dbReference>
<comment type="caution">
    <text evidence="6">The sequence shown here is derived from an EMBL/GenBank/DDBJ whole genome shotgun (WGS) entry which is preliminary data.</text>
</comment>
<keyword evidence="2 5" id="KW-0812">Transmembrane</keyword>
<feature type="transmembrane region" description="Helical" evidence="5">
    <location>
        <begin position="57"/>
        <end position="76"/>
    </location>
</feature>
<sequence length="150" mass="16673">MLLSLFDPVLDQNLYYIEMKYTNANFTSAMCNMIPVFAFLIARIFRPEKVDTRKINCQANLAGTIVTVGGAMVMTLTKGPELNLPWTRSGNRHPSPSQSENAANQQQDFIKGALALTAACFIILQILISRWHCDFILAIDTLKFAGSSLI</sequence>